<keyword evidence="10" id="KW-0998">Cell outer membrane</keyword>
<reference evidence="12 13" key="1">
    <citation type="submission" date="2024-05" db="EMBL/GenBank/DDBJ databases">
        <authorList>
            <person name="Liu Q."/>
            <person name="Xin Y.-H."/>
        </authorList>
    </citation>
    <scope>NUCLEOTIDE SEQUENCE [LARGE SCALE GENOMIC DNA]</scope>
    <source>
        <strain evidence="12 13">CGMCC 1.10181</strain>
    </source>
</reference>
<comment type="caution">
    <text evidence="12">The sequence shown here is derived from an EMBL/GenBank/DDBJ whole genome shotgun (WGS) entry which is preliminary data.</text>
</comment>
<evidence type="ECO:0000256" key="10">
    <source>
        <dbReference type="ARBA" id="ARBA00023237"/>
    </source>
</evidence>
<name>A0ABU9Y4K4_9SPHN</name>
<evidence type="ECO:0000256" key="6">
    <source>
        <dbReference type="ARBA" id="ARBA00023004"/>
    </source>
</evidence>
<keyword evidence="6" id="KW-0408">Iron</keyword>
<evidence type="ECO:0000256" key="4">
    <source>
        <dbReference type="ARBA" id="ARBA00022496"/>
    </source>
</evidence>
<dbReference type="Gene3D" id="2.40.170.20">
    <property type="entry name" value="TonB-dependent receptor, beta-barrel domain"/>
    <property type="match status" value="1"/>
</dbReference>
<keyword evidence="7" id="KW-0406">Ion transport</keyword>
<dbReference type="InterPro" id="IPR039426">
    <property type="entry name" value="TonB-dep_rcpt-like"/>
</dbReference>
<organism evidence="12 13">
    <name type="scientific">Sphingomonas oligophenolica</name>
    <dbReference type="NCBI Taxonomy" id="301154"/>
    <lineage>
        <taxon>Bacteria</taxon>
        <taxon>Pseudomonadati</taxon>
        <taxon>Pseudomonadota</taxon>
        <taxon>Alphaproteobacteria</taxon>
        <taxon>Sphingomonadales</taxon>
        <taxon>Sphingomonadaceae</taxon>
        <taxon>Sphingomonas</taxon>
    </lineage>
</organism>
<evidence type="ECO:0000256" key="7">
    <source>
        <dbReference type="ARBA" id="ARBA00023065"/>
    </source>
</evidence>
<evidence type="ECO:0000256" key="9">
    <source>
        <dbReference type="ARBA" id="ARBA00023136"/>
    </source>
</evidence>
<feature type="signal peptide" evidence="11">
    <location>
        <begin position="1"/>
        <end position="22"/>
    </location>
</feature>
<keyword evidence="4" id="KW-0410">Iron transport</keyword>
<keyword evidence="5" id="KW-0812">Transmembrane</keyword>
<dbReference type="InterPro" id="IPR036942">
    <property type="entry name" value="Beta-barrel_TonB_sf"/>
</dbReference>
<evidence type="ECO:0000256" key="8">
    <source>
        <dbReference type="ARBA" id="ARBA00023077"/>
    </source>
</evidence>
<keyword evidence="2" id="KW-0813">Transport</keyword>
<gene>
    <name evidence="12" type="ORF">ABC974_13900</name>
</gene>
<accession>A0ABU9Y4K4</accession>
<keyword evidence="12" id="KW-0675">Receptor</keyword>
<evidence type="ECO:0000256" key="11">
    <source>
        <dbReference type="SAM" id="SignalP"/>
    </source>
</evidence>
<evidence type="ECO:0000256" key="3">
    <source>
        <dbReference type="ARBA" id="ARBA00022452"/>
    </source>
</evidence>
<feature type="chain" id="PRO_5045177485" evidence="11">
    <location>
        <begin position="23"/>
        <end position="640"/>
    </location>
</feature>
<keyword evidence="13" id="KW-1185">Reference proteome</keyword>
<protein>
    <submittedName>
        <fullName evidence="12">TonB-dependent receptor</fullName>
    </submittedName>
</protein>
<evidence type="ECO:0000256" key="1">
    <source>
        <dbReference type="ARBA" id="ARBA00004571"/>
    </source>
</evidence>
<evidence type="ECO:0000256" key="2">
    <source>
        <dbReference type="ARBA" id="ARBA00022448"/>
    </source>
</evidence>
<evidence type="ECO:0000313" key="12">
    <source>
        <dbReference type="EMBL" id="MEN2790728.1"/>
    </source>
</evidence>
<evidence type="ECO:0000313" key="13">
    <source>
        <dbReference type="Proteomes" id="UP001419910"/>
    </source>
</evidence>
<dbReference type="PANTHER" id="PTHR32552">
    <property type="entry name" value="FERRICHROME IRON RECEPTOR-RELATED"/>
    <property type="match status" value="1"/>
</dbReference>
<dbReference type="EMBL" id="JBDIME010000011">
    <property type="protein sequence ID" value="MEN2790728.1"/>
    <property type="molecule type" value="Genomic_DNA"/>
</dbReference>
<dbReference type="RefSeq" id="WP_343890055.1">
    <property type="nucleotide sequence ID" value="NZ_BAAAEH010000028.1"/>
</dbReference>
<keyword evidence="8" id="KW-0798">TonB box</keyword>
<keyword evidence="11" id="KW-0732">Signal</keyword>
<keyword evidence="3" id="KW-1134">Transmembrane beta strand</keyword>
<dbReference type="PANTHER" id="PTHR32552:SF81">
    <property type="entry name" value="TONB-DEPENDENT OUTER MEMBRANE RECEPTOR"/>
    <property type="match status" value="1"/>
</dbReference>
<dbReference type="SUPFAM" id="SSF56935">
    <property type="entry name" value="Porins"/>
    <property type="match status" value="1"/>
</dbReference>
<comment type="subcellular location">
    <subcellularLocation>
        <location evidence="1">Cell outer membrane</location>
        <topology evidence="1">Multi-pass membrane protein</topology>
    </subcellularLocation>
</comment>
<evidence type="ECO:0000256" key="5">
    <source>
        <dbReference type="ARBA" id="ARBA00022692"/>
    </source>
</evidence>
<dbReference type="Proteomes" id="UP001419910">
    <property type="component" value="Unassembled WGS sequence"/>
</dbReference>
<keyword evidence="9" id="KW-0472">Membrane</keyword>
<proteinExistence type="predicted"/>
<sequence length="640" mass="68703">MVRGISLAVAASLCGTALPAFAQDRSGENAVTQAEDAFGYSVGRETIGIYTASSARGFSPTAAGNVRIDGLYFDPQYALTSIVSESSSIKVGLSAQGYPYAAPSGIVDYSLRRPESRAAASIILNGDSYGSYGIEIDGSLPLGHTLSLGYGITGNHVEFPDGTNNFNHAQGLILRWRPAPGVEIVPFWTLSNDYNDEAGTYYIPAGHYIPPQPHARRFDGPGWADFRYTGANHGVLASYAPAKDWIIRVGAFRSVFDQKTSFTNLLLNLHPDGTGDRVVIADPRAKNTSLSGELRITHSIADGPRLHVIHLSVRERDARREFGGSDSVDLGPTHLGDPVTTPEPAFVFTRQGHDRVRQATYGLAYDGRWKDVGELSFGLSRADYTKTTVLPGLAPVIARSHPWLYNGTLALTVAKPLSLYAGYSRGLEESGLAPPNAANRNQPLPTILTEQKDAGLRWLVTGTIKAVAGAFDLRRPYFSLDSAGNFTQTGTTRSQGAEFSLAGDLTKRLNLVAGGYMLHPRVERDAAAVGVIGPRPVGLPSHLFNLNLNWRTPLLDGLSLDAAVFQRGTIAATTDNSVILPSRTQLNLGGRYGFKLSGHPATFRLQAVNIFDDQGFGSAGPGIYSANSGRYFQGYLAIDV</sequence>